<dbReference type="EnsemblMetazoa" id="PPA35800.1">
    <property type="protein sequence ID" value="PPA35800.1"/>
    <property type="gene ID" value="WBGene00274169"/>
</dbReference>
<name>A0A2A6BM18_PRIPA</name>
<evidence type="ECO:0000313" key="2">
    <source>
        <dbReference type="Proteomes" id="UP000005239"/>
    </source>
</evidence>
<reference evidence="1" key="2">
    <citation type="submission" date="2022-06" db="UniProtKB">
        <authorList>
            <consortium name="EnsemblMetazoa"/>
        </authorList>
    </citation>
    <scope>IDENTIFICATION</scope>
    <source>
        <strain evidence="1">PS312</strain>
    </source>
</reference>
<gene>
    <name evidence="1" type="primary">WBGene00274169</name>
</gene>
<keyword evidence="2" id="KW-1185">Reference proteome</keyword>
<proteinExistence type="predicted"/>
<accession>A0A2A6BM18</accession>
<dbReference type="Proteomes" id="UP000005239">
    <property type="component" value="Unassembled WGS sequence"/>
</dbReference>
<organism evidence="1 2">
    <name type="scientific">Pristionchus pacificus</name>
    <name type="common">Parasitic nematode worm</name>
    <dbReference type="NCBI Taxonomy" id="54126"/>
    <lineage>
        <taxon>Eukaryota</taxon>
        <taxon>Metazoa</taxon>
        <taxon>Ecdysozoa</taxon>
        <taxon>Nematoda</taxon>
        <taxon>Chromadorea</taxon>
        <taxon>Rhabditida</taxon>
        <taxon>Rhabditina</taxon>
        <taxon>Diplogasteromorpha</taxon>
        <taxon>Diplogasteroidea</taxon>
        <taxon>Neodiplogasteridae</taxon>
        <taxon>Pristionchus</taxon>
    </lineage>
</organism>
<reference evidence="2" key="1">
    <citation type="journal article" date="2008" name="Nat. Genet.">
        <title>The Pristionchus pacificus genome provides a unique perspective on nematode lifestyle and parasitism.</title>
        <authorList>
            <person name="Dieterich C."/>
            <person name="Clifton S.W."/>
            <person name="Schuster L.N."/>
            <person name="Chinwalla A."/>
            <person name="Delehaunty K."/>
            <person name="Dinkelacker I."/>
            <person name="Fulton L."/>
            <person name="Fulton R."/>
            <person name="Godfrey J."/>
            <person name="Minx P."/>
            <person name="Mitreva M."/>
            <person name="Roeseler W."/>
            <person name="Tian H."/>
            <person name="Witte H."/>
            <person name="Yang S.P."/>
            <person name="Wilson R.K."/>
            <person name="Sommer R.J."/>
        </authorList>
    </citation>
    <scope>NUCLEOTIDE SEQUENCE [LARGE SCALE GENOMIC DNA]</scope>
    <source>
        <strain evidence="2">PS312</strain>
    </source>
</reference>
<accession>A0A8R1YS38</accession>
<sequence length="60" mass="7200">METWSAEVSRLLRPWNRGKQRMRRPPKSVEVLNKSNKEFSAIRRFLAIAQSDRQMKHFSI</sequence>
<protein>
    <submittedName>
        <fullName evidence="1">Uncharacterized protein</fullName>
    </submittedName>
</protein>
<dbReference type="AlphaFoldDB" id="A0A2A6BM18"/>
<evidence type="ECO:0000313" key="1">
    <source>
        <dbReference type="EnsemblMetazoa" id="PPA35800.1"/>
    </source>
</evidence>